<reference evidence="1" key="2">
    <citation type="submission" date="2016-06" db="EMBL/GenBank/DDBJ databases">
        <title>The genome of a short-lived fish provides insights into sex chromosome evolution and the genetic control of aging.</title>
        <authorList>
            <person name="Reichwald K."/>
            <person name="Felder M."/>
            <person name="Petzold A."/>
            <person name="Koch P."/>
            <person name="Groth M."/>
            <person name="Platzer M."/>
        </authorList>
    </citation>
    <scope>NUCLEOTIDE SEQUENCE</scope>
    <source>
        <tissue evidence="1">Brain</tissue>
    </source>
</reference>
<reference evidence="1" key="1">
    <citation type="submission" date="2016-05" db="EMBL/GenBank/DDBJ databases">
        <authorList>
            <person name="Lavstsen T."/>
            <person name="Jespersen J.S."/>
        </authorList>
    </citation>
    <scope>NUCLEOTIDE SEQUENCE</scope>
    <source>
        <tissue evidence="1">Brain</tissue>
    </source>
</reference>
<dbReference type="EMBL" id="HADZ01002921">
    <property type="protein sequence ID" value="SBP66862.1"/>
    <property type="molecule type" value="Transcribed_RNA"/>
</dbReference>
<organism evidence="1">
    <name type="scientific">Nothobranchius kadleci</name>
    <name type="common">African annual killifish</name>
    <dbReference type="NCBI Taxonomy" id="1051664"/>
    <lineage>
        <taxon>Eukaryota</taxon>
        <taxon>Metazoa</taxon>
        <taxon>Chordata</taxon>
        <taxon>Craniata</taxon>
        <taxon>Vertebrata</taxon>
        <taxon>Euteleostomi</taxon>
        <taxon>Actinopterygii</taxon>
        <taxon>Neopterygii</taxon>
        <taxon>Teleostei</taxon>
        <taxon>Neoteleostei</taxon>
        <taxon>Acanthomorphata</taxon>
        <taxon>Ovalentaria</taxon>
        <taxon>Atherinomorphae</taxon>
        <taxon>Cyprinodontiformes</taxon>
        <taxon>Nothobranchiidae</taxon>
        <taxon>Nothobranchius</taxon>
    </lineage>
</organism>
<proteinExistence type="predicted"/>
<accession>A0A1A8BGY9</accession>
<feature type="non-terminal residue" evidence="1">
    <location>
        <position position="1"/>
    </location>
</feature>
<dbReference type="AlphaFoldDB" id="A0A1A8BGY9"/>
<gene>
    <name evidence="1" type="primary">Nfu_g_1_025563</name>
</gene>
<name>A0A1A8BGY9_NOTKA</name>
<evidence type="ECO:0000313" key="1">
    <source>
        <dbReference type="EMBL" id="SBP66862.1"/>
    </source>
</evidence>
<feature type="non-terminal residue" evidence="1">
    <location>
        <position position="126"/>
    </location>
</feature>
<protein>
    <submittedName>
        <fullName evidence="1">RNA recognition motif. (A.k.a. RRM, RBD, or RNP domain)</fullName>
    </submittedName>
</protein>
<sequence length="126" mass="14588">SFCTCEKEEKERCLVVTERKKKHLPSEPRLMLRGRNPLAVFCWIDLPLEETPSVASQDHLVHLDCHHCSWMSSSHLDAGSVCAILSKGCGRNCFQGYQRNWNFSFFFLGYCSDKEHCINTVYLEKK</sequence>